<dbReference type="EMBL" id="BMNR01000009">
    <property type="protein sequence ID" value="GGK33949.1"/>
    <property type="molecule type" value="Genomic_DNA"/>
</dbReference>
<name>A0A8J3BT77_9FLAO</name>
<gene>
    <name evidence="1" type="ORF">GCM10007962_30470</name>
</gene>
<comment type="caution">
    <text evidence="1">The sequence shown here is derived from an EMBL/GenBank/DDBJ whole genome shotgun (WGS) entry which is preliminary data.</text>
</comment>
<evidence type="ECO:0008006" key="3">
    <source>
        <dbReference type="Google" id="ProtNLM"/>
    </source>
</evidence>
<protein>
    <recommendedName>
        <fullName evidence="3">Lipocalin-like domain-containing protein</fullName>
    </recommendedName>
</protein>
<proteinExistence type="predicted"/>
<dbReference type="AlphaFoldDB" id="A0A8J3BT77"/>
<evidence type="ECO:0000313" key="1">
    <source>
        <dbReference type="EMBL" id="GGK33949.1"/>
    </source>
</evidence>
<sequence>MCLTSCKNNSDSDVNMKTNSEELTMNGVWKLASYYNYKDNQIVDTIKASDEYKQIKIYTKSKVMWSRYKEADSVDWFGYGDYFIKEDSLTEILDFGSKSMNKAIKEQKRFVFELKLNQNKFSQVQIDEEGNPIYAENYERIE</sequence>
<dbReference type="Proteomes" id="UP000612329">
    <property type="component" value="Unassembled WGS sequence"/>
</dbReference>
<evidence type="ECO:0000313" key="2">
    <source>
        <dbReference type="Proteomes" id="UP000612329"/>
    </source>
</evidence>
<reference evidence="1" key="2">
    <citation type="submission" date="2020-09" db="EMBL/GenBank/DDBJ databases">
        <authorList>
            <person name="Sun Q."/>
            <person name="Ohkuma M."/>
        </authorList>
    </citation>
    <scope>NUCLEOTIDE SEQUENCE</scope>
    <source>
        <strain evidence="1">JCM 12862</strain>
    </source>
</reference>
<keyword evidence="2" id="KW-1185">Reference proteome</keyword>
<accession>A0A8J3BT77</accession>
<organism evidence="1 2">
    <name type="scientific">Yeosuana aromativorans</name>
    <dbReference type="NCBI Taxonomy" id="288019"/>
    <lineage>
        <taxon>Bacteria</taxon>
        <taxon>Pseudomonadati</taxon>
        <taxon>Bacteroidota</taxon>
        <taxon>Flavobacteriia</taxon>
        <taxon>Flavobacteriales</taxon>
        <taxon>Flavobacteriaceae</taxon>
        <taxon>Yeosuana</taxon>
    </lineage>
</organism>
<reference evidence="1" key="1">
    <citation type="journal article" date="2014" name="Int. J. Syst. Evol. Microbiol.">
        <title>Complete genome sequence of Corynebacterium casei LMG S-19264T (=DSM 44701T), isolated from a smear-ripened cheese.</title>
        <authorList>
            <consortium name="US DOE Joint Genome Institute (JGI-PGF)"/>
            <person name="Walter F."/>
            <person name="Albersmeier A."/>
            <person name="Kalinowski J."/>
            <person name="Ruckert C."/>
        </authorList>
    </citation>
    <scope>NUCLEOTIDE SEQUENCE</scope>
    <source>
        <strain evidence="1">JCM 12862</strain>
    </source>
</reference>